<sequence length="214" mass="23030">MLLLGNGVPHNEQSAPIGTTCIQAPTPLTAIPISVGKVLSSSPPLAATPLAANNLVFVADPMEDAEEGIVHGGTAAVDVVVEPQVQVPAKRSSGGADHSKVKRARSSTPTSKKITPKSTQMGLSTSPCMLREYESLHVIIWDWFLVTLRSILPTAWMLYMWIFLRVVGLQLAQDKGWSRIHIESDSAIIINKFNRTGPNLSVMGSQVANARDLL</sequence>
<gene>
    <name evidence="3" type="ORF">V6N11_033271</name>
</gene>
<comment type="caution">
    <text evidence="3">The sequence shown here is derived from an EMBL/GenBank/DDBJ whole genome shotgun (WGS) entry which is preliminary data.</text>
</comment>
<protein>
    <recommendedName>
        <fullName evidence="2">RNase H type-1 domain-containing protein</fullName>
    </recommendedName>
</protein>
<feature type="compositionally biased region" description="Low complexity" evidence="1">
    <location>
        <begin position="106"/>
        <end position="119"/>
    </location>
</feature>
<dbReference type="InterPro" id="IPR002156">
    <property type="entry name" value="RNaseH_domain"/>
</dbReference>
<organism evidence="3 4">
    <name type="scientific">Hibiscus sabdariffa</name>
    <name type="common">roselle</name>
    <dbReference type="NCBI Taxonomy" id="183260"/>
    <lineage>
        <taxon>Eukaryota</taxon>
        <taxon>Viridiplantae</taxon>
        <taxon>Streptophyta</taxon>
        <taxon>Embryophyta</taxon>
        <taxon>Tracheophyta</taxon>
        <taxon>Spermatophyta</taxon>
        <taxon>Magnoliopsida</taxon>
        <taxon>eudicotyledons</taxon>
        <taxon>Gunneridae</taxon>
        <taxon>Pentapetalae</taxon>
        <taxon>rosids</taxon>
        <taxon>malvids</taxon>
        <taxon>Malvales</taxon>
        <taxon>Malvaceae</taxon>
        <taxon>Malvoideae</taxon>
        <taxon>Hibiscus</taxon>
    </lineage>
</organism>
<evidence type="ECO:0000313" key="3">
    <source>
        <dbReference type="EMBL" id="KAK8993167.1"/>
    </source>
</evidence>
<reference evidence="3 4" key="1">
    <citation type="journal article" date="2024" name="G3 (Bethesda)">
        <title>Genome assembly of Hibiscus sabdariffa L. provides insights into metabolisms of medicinal natural products.</title>
        <authorList>
            <person name="Kim T."/>
        </authorList>
    </citation>
    <scope>NUCLEOTIDE SEQUENCE [LARGE SCALE GENOMIC DNA]</scope>
    <source>
        <strain evidence="3">TK-2024</strain>
        <tissue evidence="3">Old leaves</tissue>
    </source>
</reference>
<proteinExistence type="predicted"/>
<feature type="region of interest" description="Disordered" evidence="1">
    <location>
        <begin position="88"/>
        <end position="120"/>
    </location>
</feature>
<dbReference type="Proteomes" id="UP001396334">
    <property type="component" value="Unassembled WGS sequence"/>
</dbReference>
<dbReference type="EMBL" id="JBBPBN010000049">
    <property type="protein sequence ID" value="KAK8993167.1"/>
    <property type="molecule type" value="Genomic_DNA"/>
</dbReference>
<name>A0ABR2PY47_9ROSI</name>
<accession>A0ABR2PY47</accession>
<evidence type="ECO:0000313" key="4">
    <source>
        <dbReference type="Proteomes" id="UP001396334"/>
    </source>
</evidence>
<feature type="domain" description="RNase H type-1" evidence="2">
    <location>
        <begin position="167"/>
        <end position="213"/>
    </location>
</feature>
<dbReference type="Pfam" id="PF13456">
    <property type="entry name" value="RVT_3"/>
    <property type="match status" value="1"/>
</dbReference>
<keyword evidence="4" id="KW-1185">Reference proteome</keyword>
<evidence type="ECO:0000259" key="2">
    <source>
        <dbReference type="Pfam" id="PF13456"/>
    </source>
</evidence>
<evidence type="ECO:0000256" key="1">
    <source>
        <dbReference type="SAM" id="MobiDB-lite"/>
    </source>
</evidence>